<evidence type="ECO:0000313" key="1">
    <source>
        <dbReference type="EMBL" id="GGC19490.1"/>
    </source>
</evidence>
<protein>
    <recommendedName>
        <fullName evidence="3">Nitrate reductase associated protein</fullName>
    </recommendedName>
</protein>
<evidence type="ECO:0000313" key="2">
    <source>
        <dbReference type="Proteomes" id="UP000637769"/>
    </source>
</evidence>
<name>A0ABQ1L732_9PROT</name>
<keyword evidence="2" id="KW-1185">Reference proteome</keyword>
<dbReference type="Proteomes" id="UP000637769">
    <property type="component" value="Unassembled WGS sequence"/>
</dbReference>
<sequence length="159" mass="18090">MSFDPNADFFAFEQDFAGTLRCIPMRVRLKLDCCGIKLSLRQWSQLPAEIRRDLMHLACETPSEQIVYRDKLIAFIEAHCDEPPKALGANDESLWRETTSVPGCVLAQAEQDDVAPPDLAIWKTLHPLQRFALVKLARSRHENENFVPALREFDLLPAA</sequence>
<accession>A0ABQ1L732</accession>
<dbReference type="InterPro" id="IPR013481">
    <property type="entry name" value="NarM"/>
</dbReference>
<proteinExistence type="predicted"/>
<dbReference type="Pfam" id="PF09655">
    <property type="entry name" value="Nitr_red_assoc"/>
    <property type="match status" value="1"/>
</dbReference>
<dbReference type="NCBIfam" id="TIGR02664">
    <property type="entry name" value="nitr_red_assoc"/>
    <property type="match status" value="1"/>
</dbReference>
<dbReference type="RefSeq" id="WP_188424515.1">
    <property type="nucleotide sequence ID" value="NZ_BMCH01000001.1"/>
</dbReference>
<reference evidence="2" key="1">
    <citation type="journal article" date="2019" name="Int. J. Syst. Evol. Microbiol.">
        <title>The Global Catalogue of Microorganisms (GCM) 10K type strain sequencing project: providing services to taxonomists for standard genome sequencing and annotation.</title>
        <authorList>
            <consortium name="The Broad Institute Genomics Platform"/>
            <consortium name="The Broad Institute Genome Sequencing Center for Infectious Disease"/>
            <person name="Wu L."/>
            <person name="Ma J."/>
        </authorList>
    </citation>
    <scope>NUCLEOTIDE SEQUENCE [LARGE SCALE GENOMIC DNA]</scope>
    <source>
        <strain evidence="2">CCM 7132</strain>
    </source>
</reference>
<comment type="caution">
    <text evidence="1">The sequence shown here is derived from an EMBL/GenBank/DDBJ whole genome shotgun (WGS) entry which is preliminary data.</text>
</comment>
<gene>
    <name evidence="1" type="ORF">GCM10007207_00850</name>
</gene>
<organism evidence="1 2">
    <name type="scientific">Asaia siamensis</name>
    <dbReference type="NCBI Taxonomy" id="110479"/>
    <lineage>
        <taxon>Bacteria</taxon>
        <taxon>Pseudomonadati</taxon>
        <taxon>Pseudomonadota</taxon>
        <taxon>Alphaproteobacteria</taxon>
        <taxon>Acetobacterales</taxon>
        <taxon>Acetobacteraceae</taxon>
        <taxon>Asaia</taxon>
    </lineage>
</organism>
<dbReference type="EMBL" id="BMCH01000001">
    <property type="protein sequence ID" value="GGC19490.1"/>
    <property type="molecule type" value="Genomic_DNA"/>
</dbReference>
<evidence type="ECO:0008006" key="3">
    <source>
        <dbReference type="Google" id="ProtNLM"/>
    </source>
</evidence>